<sequence>MVVNGSVVSGLEALLKRKATPAHRAGLDAILGAWGTFGGSHDGRRLAYVLATAYHETAGTMQPVAEYGSDAYKRTLYDIAGRDPARARLMGNTQPGDGVRYAGRGFVQLTWKNNYALAGRKLGLDLVARPDDALKPDIAARILMAGMAEGWFTGKTLATYIDGGTCDWKGARRIVNGTDKADLIAGYARRFHAVIGDVA</sequence>
<accession>A0A1M7ZM51</accession>
<organism evidence="2 3">
    <name type="scientific">Pseudoxanthobacter soli DSM 19599</name>
    <dbReference type="NCBI Taxonomy" id="1123029"/>
    <lineage>
        <taxon>Bacteria</taxon>
        <taxon>Pseudomonadati</taxon>
        <taxon>Pseudomonadota</taxon>
        <taxon>Alphaproteobacteria</taxon>
        <taxon>Hyphomicrobiales</taxon>
        <taxon>Segnochrobactraceae</taxon>
        <taxon>Pseudoxanthobacter</taxon>
    </lineage>
</organism>
<dbReference type="Gene3D" id="1.10.530.10">
    <property type="match status" value="1"/>
</dbReference>
<dbReference type="Pfam" id="PF00182">
    <property type="entry name" value="Glyco_hydro_19"/>
    <property type="match status" value="1"/>
</dbReference>
<dbReference type="STRING" id="1123029.SAMN02745172_02372"/>
<proteinExistence type="predicted"/>
<evidence type="ECO:0000313" key="2">
    <source>
        <dbReference type="EMBL" id="SHO65726.1"/>
    </source>
</evidence>
<dbReference type="Proteomes" id="UP000186406">
    <property type="component" value="Unassembled WGS sequence"/>
</dbReference>
<dbReference type="InterPro" id="IPR023346">
    <property type="entry name" value="Lysozyme-like_dom_sf"/>
</dbReference>
<dbReference type="AlphaFoldDB" id="A0A1M7ZM51"/>
<gene>
    <name evidence="2" type="ORF">SAMN02745172_02372</name>
</gene>
<evidence type="ECO:0000259" key="1">
    <source>
        <dbReference type="Pfam" id="PF00182"/>
    </source>
</evidence>
<protein>
    <submittedName>
        <fullName evidence="2">Predicted chitinase</fullName>
    </submittedName>
</protein>
<dbReference type="EMBL" id="FRXO01000004">
    <property type="protein sequence ID" value="SHO65726.1"/>
    <property type="molecule type" value="Genomic_DNA"/>
</dbReference>
<feature type="domain" description="Glycoside hydrolase family 19 catalytic" evidence="1">
    <location>
        <begin position="35"/>
        <end position="132"/>
    </location>
</feature>
<dbReference type="OrthoDB" id="3078754at2"/>
<evidence type="ECO:0000313" key="3">
    <source>
        <dbReference type="Proteomes" id="UP000186406"/>
    </source>
</evidence>
<reference evidence="2 3" key="1">
    <citation type="submission" date="2016-12" db="EMBL/GenBank/DDBJ databases">
        <authorList>
            <person name="Song W.-J."/>
            <person name="Kurnit D.M."/>
        </authorList>
    </citation>
    <scope>NUCLEOTIDE SEQUENCE [LARGE SCALE GENOMIC DNA]</scope>
    <source>
        <strain evidence="2 3">DSM 19599</strain>
    </source>
</reference>
<dbReference type="GO" id="GO:0006032">
    <property type="term" value="P:chitin catabolic process"/>
    <property type="evidence" value="ECO:0007669"/>
    <property type="project" value="InterPro"/>
</dbReference>
<name>A0A1M7ZM51_9HYPH</name>
<dbReference type="GO" id="GO:0016998">
    <property type="term" value="P:cell wall macromolecule catabolic process"/>
    <property type="evidence" value="ECO:0007669"/>
    <property type="project" value="InterPro"/>
</dbReference>
<keyword evidence="3" id="KW-1185">Reference proteome</keyword>
<dbReference type="GO" id="GO:0004568">
    <property type="term" value="F:chitinase activity"/>
    <property type="evidence" value="ECO:0007669"/>
    <property type="project" value="InterPro"/>
</dbReference>
<dbReference type="RefSeq" id="WP_073628830.1">
    <property type="nucleotide sequence ID" value="NZ_FRXO01000004.1"/>
</dbReference>
<dbReference type="SUPFAM" id="SSF53955">
    <property type="entry name" value="Lysozyme-like"/>
    <property type="match status" value="1"/>
</dbReference>
<dbReference type="InterPro" id="IPR000726">
    <property type="entry name" value="Glyco_hydro_19_cat"/>
</dbReference>